<dbReference type="InterPro" id="IPR000719">
    <property type="entry name" value="Prot_kinase_dom"/>
</dbReference>
<dbReference type="SMART" id="SM00591">
    <property type="entry name" value="RWD"/>
    <property type="match status" value="1"/>
</dbReference>
<dbReference type="GeneID" id="105270681"/>
<feature type="binding site" evidence="11 12">
    <location>
        <position position="585"/>
    </location>
    <ligand>
        <name>ATP</name>
        <dbReference type="ChEBI" id="CHEBI:30616"/>
    </ligand>
</feature>
<dbReference type="SUPFAM" id="SSF55681">
    <property type="entry name" value="Class II aaRS and biotin synthetases"/>
    <property type="match status" value="1"/>
</dbReference>
<evidence type="ECO:0000256" key="4">
    <source>
        <dbReference type="ARBA" id="ARBA00022741"/>
    </source>
</evidence>
<feature type="domain" description="RWD" evidence="15">
    <location>
        <begin position="12"/>
        <end position="126"/>
    </location>
</feature>
<comment type="similarity">
    <text evidence="7">Belongs to the protein kinase superfamily. Ser/Thr protein kinase family. GCN2 subfamily.</text>
</comment>
<protein>
    <recommendedName>
        <fullName evidence="1">non-specific serine/threonine protein kinase</fullName>
        <ecNumber evidence="1">2.7.11.1</ecNumber>
    </recommendedName>
</protein>
<dbReference type="FunFam" id="3.10.110.10:FF:000057">
    <property type="entry name" value="eukaryotic translation initiation factor 2-alpha kinase 4"/>
    <property type="match status" value="1"/>
</dbReference>
<dbReference type="EMBL" id="GBYB01001982">
    <property type="protein sequence ID" value="JAG71749.1"/>
    <property type="molecule type" value="Transcribed_RNA"/>
</dbReference>
<feature type="compositionally biased region" description="Basic and acidic residues" evidence="13">
    <location>
        <begin position="633"/>
        <end position="643"/>
    </location>
</feature>
<feature type="region of interest" description="Disordered" evidence="13">
    <location>
        <begin position="693"/>
        <end position="770"/>
    </location>
</feature>
<dbReference type="PROSITE" id="PS50011">
    <property type="entry name" value="PROTEIN_KINASE_DOM"/>
    <property type="match status" value="2"/>
</dbReference>
<evidence type="ECO:0000256" key="11">
    <source>
        <dbReference type="PIRSR" id="PIRSR000660-2"/>
    </source>
</evidence>
<evidence type="ECO:0000313" key="18">
    <source>
        <dbReference type="RefSeq" id="XP_011310082.1"/>
    </source>
</evidence>
<dbReference type="CTD" id="43709"/>
<reference evidence="16" key="1">
    <citation type="submission" date="2015-01" db="EMBL/GenBank/DDBJ databases">
        <title>Transcriptome Assembly of Fopius arisanus.</title>
        <authorList>
            <person name="Geib S."/>
        </authorList>
    </citation>
    <scope>NUCLEOTIDE SEQUENCE</scope>
</reference>
<feature type="region of interest" description="Disordered" evidence="13">
    <location>
        <begin position="514"/>
        <end position="537"/>
    </location>
</feature>
<dbReference type="PROSITE" id="PS00107">
    <property type="entry name" value="PROTEIN_KINASE_ATP"/>
    <property type="match status" value="1"/>
</dbReference>
<evidence type="ECO:0000256" key="7">
    <source>
        <dbReference type="ARBA" id="ARBA00037982"/>
    </source>
</evidence>
<dbReference type="KEGG" id="fas:105270681"/>
<evidence type="ECO:0000259" key="15">
    <source>
        <dbReference type="PROSITE" id="PS50908"/>
    </source>
</evidence>
<dbReference type="Pfam" id="PF05773">
    <property type="entry name" value="RWD"/>
    <property type="match status" value="1"/>
</dbReference>
<dbReference type="CDD" id="cd23823">
    <property type="entry name" value="RWD_GCN2"/>
    <property type="match status" value="1"/>
</dbReference>
<dbReference type="SUPFAM" id="SSF54495">
    <property type="entry name" value="UBC-like"/>
    <property type="match status" value="1"/>
</dbReference>
<feature type="domain" description="Protein kinase" evidence="14">
    <location>
        <begin position="556"/>
        <end position="980"/>
    </location>
</feature>
<feature type="binding site" evidence="11">
    <location>
        <begin position="562"/>
        <end position="570"/>
    </location>
    <ligand>
        <name>ATP</name>
        <dbReference type="ChEBI" id="CHEBI:30616"/>
    </ligand>
</feature>
<evidence type="ECO:0000256" key="3">
    <source>
        <dbReference type="ARBA" id="ARBA00022679"/>
    </source>
</evidence>
<evidence type="ECO:0000256" key="10">
    <source>
        <dbReference type="PIRSR" id="PIRSR000660-1"/>
    </source>
</evidence>
<dbReference type="GO" id="GO:0005634">
    <property type="term" value="C:nucleus"/>
    <property type="evidence" value="ECO:0007669"/>
    <property type="project" value="TreeGrafter"/>
</dbReference>
<evidence type="ECO:0000256" key="1">
    <source>
        <dbReference type="ARBA" id="ARBA00012513"/>
    </source>
</evidence>
<dbReference type="SMART" id="SM00220">
    <property type="entry name" value="S_TKc"/>
    <property type="match status" value="2"/>
</dbReference>
<feature type="compositionally biased region" description="Low complexity" evidence="13">
    <location>
        <begin position="721"/>
        <end position="733"/>
    </location>
</feature>
<organism evidence="16">
    <name type="scientific">Fopius arisanus</name>
    <dbReference type="NCBI Taxonomy" id="64838"/>
    <lineage>
        <taxon>Eukaryota</taxon>
        <taxon>Metazoa</taxon>
        <taxon>Ecdysozoa</taxon>
        <taxon>Arthropoda</taxon>
        <taxon>Hexapoda</taxon>
        <taxon>Insecta</taxon>
        <taxon>Pterygota</taxon>
        <taxon>Neoptera</taxon>
        <taxon>Endopterygota</taxon>
        <taxon>Hymenoptera</taxon>
        <taxon>Apocrita</taxon>
        <taxon>Ichneumonoidea</taxon>
        <taxon>Braconidae</taxon>
        <taxon>Opiinae</taxon>
        <taxon>Fopius</taxon>
    </lineage>
</organism>
<dbReference type="Pfam" id="PF13393">
    <property type="entry name" value="tRNA-synt_His"/>
    <property type="match status" value="1"/>
</dbReference>
<dbReference type="EC" id="2.7.11.1" evidence="1"/>
<accession>A0A0C9QMU9</accession>
<dbReference type="GO" id="GO:0005737">
    <property type="term" value="C:cytoplasm"/>
    <property type="evidence" value="ECO:0007669"/>
    <property type="project" value="TreeGrafter"/>
</dbReference>
<evidence type="ECO:0000313" key="17">
    <source>
        <dbReference type="Proteomes" id="UP000694866"/>
    </source>
</evidence>
<name>A0A0C9QMU9_9HYME</name>
<accession>A0A9R1TI68</accession>
<dbReference type="InterPro" id="IPR016255">
    <property type="entry name" value="Gcn2"/>
</dbReference>
<dbReference type="Proteomes" id="UP000694866">
    <property type="component" value="Unplaced"/>
</dbReference>
<proteinExistence type="inferred from homology"/>
<dbReference type="CDD" id="cd14046">
    <property type="entry name" value="STKc_EIF2AK4_GCN2_rpt2"/>
    <property type="match status" value="1"/>
</dbReference>
<dbReference type="PROSITE" id="PS00108">
    <property type="entry name" value="PROTEIN_KINASE_ST"/>
    <property type="match status" value="1"/>
</dbReference>
<dbReference type="InterPro" id="IPR006575">
    <property type="entry name" value="RWD_dom"/>
</dbReference>
<dbReference type="OrthoDB" id="6778822at2759"/>
<evidence type="ECO:0000256" key="12">
    <source>
        <dbReference type="PROSITE-ProRule" id="PRU10141"/>
    </source>
</evidence>
<dbReference type="InterPro" id="IPR041715">
    <property type="entry name" value="HisRS-like_core"/>
</dbReference>
<dbReference type="Gene3D" id="1.10.510.10">
    <property type="entry name" value="Transferase(Phosphotransferase) domain 1"/>
    <property type="match status" value="2"/>
</dbReference>
<keyword evidence="3" id="KW-0808">Transferase</keyword>
<evidence type="ECO:0000256" key="2">
    <source>
        <dbReference type="ARBA" id="ARBA00022527"/>
    </source>
</evidence>
<keyword evidence="18" id="KW-0396">Initiation factor</keyword>
<evidence type="ECO:0000256" key="5">
    <source>
        <dbReference type="ARBA" id="ARBA00022777"/>
    </source>
</evidence>
<keyword evidence="17" id="KW-1185">Reference proteome</keyword>
<dbReference type="GO" id="GO:0004694">
    <property type="term" value="F:eukaryotic translation initiation factor 2alpha kinase activity"/>
    <property type="evidence" value="ECO:0007669"/>
    <property type="project" value="InterPro"/>
</dbReference>
<dbReference type="InterPro" id="IPR017441">
    <property type="entry name" value="Protein_kinase_ATP_BS"/>
</dbReference>
<keyword evidence="18" id="KW-0648">Protein biosynthesis</keyword>
<evidence type="ECO:0000256" key="13">
    <source>
        <dbReference type="SAM" id="MobiDB-lite"/>
    </source>
</evidence>
<dbReference type="RefSeq" id="XP_011310082.1">
    <property type="nucleotide sequence ID" value="XM_011311780.1"/>
</dbReference>
<evidence type="ECO:0000256" key="9">
    <source>
        <dbReference type="ARBA" id="ARBA00048679"/>
    </source>
</evidence>
<dbReference type="InterPro" id="IPR050339">
    <property type="entry name" value="CC_SR_Kinase"/>
</dbReference>
<dbReference type="Gene3D" id="3.30.200.20">
    <property type="entry name" value="Phosphorylase Kinase, domain 1"/>
    <property type="match status" value="1"/>
</dbReference>
<evidence type="ECO:0000259" key="14">
    <source>
        <dbReference type="PROSITE" id="PS50011"/>
    </source>
</evidence>
<dbReference type="InterPro" id="IPR045864">
    <property type="entry name" value="aa-tRNA-synth_II/BPL/LPL"/>
</dbReference>
<evidence type="ECO:0000256" key="6">
    <source>
        <dbReference type="ARBA" id="ARBA00022840"/>
    </source>
</evidence>
<dbReference type="InterPro" id="IPR011009">
    <property type="entry name" value="Kinase-like_dom_sf"/>
</dbReference>
<feature type="active site" description="Proton acceptor" evidence="10">
    <location>
        <position position="826"/>
    </location>
</feature>
<comment type="catalytic activity">
    <reaction evidence="9">
        <text>L-seryl-[protein] + ATP = O-phospho-L-seryl-[protein] + ADP + H(+)</text>
        <dbReference type="Rhea" id="RHEA:17989"/>
        <dbReference type="Rhea" id="RHEA-COMP:9863"/>
        <dbReference type="Rhea" id="RHEA-COMP:11604"/>
        <dbReference type="ChEBI" id="CHEBI:15378"/>
        <dbReference type="ChEBI" id="CHEBI:29999"/>
        <dbReference type="ChEBI" id="CHEBI:30616"/>
        <dbReference type="ChEBI" id="CHEBI:83421"/>
        <dbReference type="ChEBI" id="CHEBI:456216"/>
        <dbReference type="EC" id="2.7.11.1"/>
    </reaction>
</comment>
<feature type="compositionally biased region" description="Acidic residues" evidence="13">
    <location>
        <begin position="703"/>
        <end position="717"/>
    </location>
</feature>
<dbReference type="GO" id="GO:0000077">
    <property type="term" value="P:DNA damage checkpoint signaling"/>
    <property type="evidence" value="ECO:0007669"/>
    <property type="project" value="InterPro"/>
</dbReference>
<feature type="domain" description="Protein kinase" evidence="14">
    <location>
        <begin position="249"/>
        <end position="509"/>
    </location>
</feature>
<dbReference type="PANTHER" id="PTHR11042">
    <property type="entry name" value="EUKARYOTIC TRANSLATION INITIATION FACTOR 2-ALPHA KINASE EIF2-ALPHA KINASE -RELATED"/>
    <property type="match status" value="1"/>
</dbReference>
<dbReference type="GO" id="GO:0003743">
    <property type="term" value="F:translation initiation factor activity"/>
    <property type="evidence" value="ECO:0007669"/>
    <property type="project" value="UniProtKB-KW"/>
</dbReference>
<comment type="catalytic activity">
    <reaction evidence="8">
        <text>L-threonyl-[protein] + ATP = O-phospho-L-threonyl-[protein] + ADP + H(+)</text>
        <dbReference type="Rhea" id="RHEA:46608"/>
        <dbReference type="Rhea" id="RHEA-COMP:11060"/>
        <dbReference type="Rhea" id="RHEA-COMP:11605"/>
        <dbReference type="ChEBI" id="CHEBI:15378"/>
        <dbReference type="ChEBI" id="CHEBI:30013"/>
        <dbReference type="ChEBI" id="CHEBI:30616"/>
        <dbReference type="ChEBI" id="CHEBI:61977"/>
        <dbReference type="ChEBI" id="CHEBI:456216"/>
        <dbReference type="EC" id="2.7.11.1"/>
    </reaction>
</comment>
<feature type="region of interest" description="Disordered" evidence="13">
    <location>
        <begin position="633"/>
        <end position="655"/>
    </location>
</feature>
<dbReference type="PROSITE" id="PS50908">
    <property type="entry name" value="RWD"/>
    <property type="match status" value="1"/>
</dbReference>
<dbReference type="InterPro" id="IPR016135">
    <property type="entry name" value="UBQ-conjugating_enzyme/RWD"/>
</dbReference>
<keyword evidence="4 11" id="KW-0547">Nucleotide-binding</keyword>
<dbReference type="PANTHER" id="PTHR11042:SF136">
    <property type="entry name" value="EIF-2-ALPHA KINASE GCN2"/>
    <property type="match status" value="1"/>
</dbReference>
<keyword evidence="6 11" id="KW-0067">ATP-binding</keyword>
<dbReference type="InterPro" id="IPR008271">
    <property type="entry name" value="Ser/Thr_kinase_AS"/>
</dbReference>
<dbReference type="FunFam" id="3.30.200.20:FF:000722">
    <property type="entry name" value="eIF-2-alpha kinase GCN2"/>
    <property type="match status" value="1"/>
</dbReference>
<gene>
    <name evidence="16" type="primary">Eif2ak4_0</name>
    <name evidence="18" type="synonym">Gcn2</name>
    <name evidence="16" type="ORF">g.26605</name>
</gene>
<dbReference type="SUPFAM" id="SSF56112">
    <property type="entry name" value="Protein kinase-like (PK-like)"/>
    <property type="match status" value="2"/>
</dbReference>
<dbReference type="PIRSF" id="PIRSF000660">
    <property type="entry name" value="Ser/Thr_PK_GCN2"/>
    <property type="match status" value="1"/>
</dbReference>
<dbReference type="Pfam" id="PF00069">
    <property type="entry name" value="Pkinase"/>
    <property type="match status" value="3"/>
</dbReference>
<evidence type="ECO:0000313" key="16">
    <source>
        <dbReference type="EMBL" id="JAG71749.1"/>
    </source>
</evidence>
<dbReference type="Gene3D" id="3.30.930.10">
    <property type="entry name" value="Bira Bifunctional Protein, Domain 2"/>
    <property type="match status" value="1"/>
</dbReference>
<keyword evidence="5 18" id="KW-0418">Kinase</keyword>
<dbReference type="Gene3D" id="3.10.110.10">
    <property type="entry name" value="Ubiquitin Conjugating Enzyme"/>
    <property type="match status" value="1"/>
</dbReference>
<sequence length="1634" mass="187253">MSGESCKDRQNNEFEVLKSIYGDELRDLRRGKPHRRWHPLDISMTLTPQRGMSGPMEVHAQIDLHTICNENYPNHIPSIKLKNSRGLSNHQIAILSSELEALAKRLKGEVMILDLAQHVEKFLHENNKPGYSSFYEEMLSRHQEKSKQIQSEMKEKQLKEDKERQLLQDEILKRQEALKAEVRNRKDTNHRSDSIILSQSIPSSPGERVRTYSRRRCMSTSESSESNSLCEHRGTKLLHFDNNRGERQVHRGKCLGHSLKGSVVYAGVDMITGELLAITEWSLKCGSTGSQDPDDTPNETTDLQHSMKQIASIEQELNHLHRLQHMNLVRYLNMKYQPSKDNILIYILEEFVVGTTCTFFLSENIPVAVDILRHIASGVLSALEFLHTNNIVHRDLRDSSIHIDRCGMVKVSDYSLNKRLSDIYQSSCLAKAEHDFPTIQGRGGKKLDIYRFGIILLSLFKGTIISEKEQTIEWSTNLPGELRDFLSRCLNNNERSRWSAEQLLQHSFIRTPLERGLAPPKTPRGHEQEEEPEEPAQDVNMYLPATLNNSRIQNEFEVLKWLGKGAFGDVIKVRNKLDGGIYAIKRIPLDAKNKQLNKKITREVKLLSRLNHENVVRYYNSWIESAILEDALSSRDTTRDTTRETTPNISPPGVDLHRIINKNHVNNMNFDADIVEELVPPIHEVEWSLSYESRASVAKSNDSEESDTESESDDDEGWGFFLGTSLSTDSSDSIEFEKDTTQEGTSDCESPEDHGEMEQSIRNETETDSSKEIQFMYIQMEFCEKSTLRTAIDNGLFEDEERVWRLFREIVEGIVHIHQQGMIHRDLKPVNIFLDSNDHVKIGDFGLATIDTRTPSERRVQVIEKSMTFETDEPSSMTGEIGTELYTAPELNSKTAKAIYNQKVDMYSLGIILFEMFCLPLATGMERVKVLSDVRTKDIVLPHDFMENVKTNVINLLRWLLNHDPSQRPTSQELLSSEYLPPPQLEEAELQEMVRHTLSNNQSKEYKYLIACCFSQEVTPAEYITYDTNLLPPKNNFSLMKTDLLREYVKSKIVEVFRKHGGMNVTTPLLMPKSAKFQYNQMESTVKLMTRSGNIVSIPSDLRAPFARYAAWNNILHMRRYAIERVYHEKKVYGFHPREFYECAFDIISTSVDLMAEAELIYIVWDIFNQLPELRERNFTVRINHTSLLQAVLMYCGIEPEKYQDIYTILYDAREGKFSKFQVQTHLISLCLTDQAMSTLSNLFDTESSVAKISSVLKTITKRKGTDAAILAREGLREIETVVSNAEALGVRWQIIVAPLLVHKTQQQHSGIVYQITCDMGRKKRRGGHDVIAAGGRYDRMLAEFRQVLERTGLASKEFKQHGVGISVSLERLVHAVGEISLDNTDGQLMVSKFGGNVSVAVCCIDGSNRQVEMAAVLRELWGLGLGVTALDFTTADEVIDYSRENSISHVVILKDGEKGSLRVQTWERDRYQERKISVNDVGEFFQRQRNDTSLPVLNRSESRSYSENPPLNVNVNFVLSERDKLSGSGRRSYKNSMLAQMTSHLQRIASKVQIQVFGVFLEMGVVRSIGGHLEVDQGEQDFERSVQVIIEKHPRYKKYIQQICNEMWETRNEKQRPTLVIYSLVDNRYLFLI</sequence>
<evidence type="ECO:0000256" key="8">
    <source>
        <dbReference type="ARBA" id="ARBA00047899"/>
    </source>
</evidence>
<dbReference type="GO" id="GO:0005524">
    <property type="term" value="F:ATP binding"/>
    <property type="evidence" value="ECO:0007669"/>
    <property type="project" value="UniProtKB-UniRule"/>
</dbReference>
<keyword evidence="2" id="KW-0723">Serine/threonine-protein kinase</keyword>
<reference evidence="18" key="2">
    <citation type="submission" date="2025-04" db="UniProtKB">
        <authorList>
            <consortium name="RefSeq"/>
        </authorList>
    </citation>
    <scope>IDENTIFICATION</scope>
    <source>
        <strain evidence="18">USDA-PBARC FA_bdor</strain>
        <tissue evidence="18">Whole organism</tissue>
    </source>
</reference>
<feature type="compositionally biased region" description="Basic and acidic residues" evidence="13">
    <location>
        <begin position="751"/>
        <end position="770"/>
    </location>
</feature>